<proteinExistence type="predicted"/>
<gene>
    <name evidence="1" type="ORF">S01H4_36298</name>
</gene>
<protein>
    <submittedName>
        <fullName evidence="1">Uncharacterized protein</fullName>
    </submittedName>
</protein>
<dbReference type="AlphaFoldDB" id="X1CMU4"/>
<name>X1CMU4_9ZZZZ</name>
<comment type="caution">
    <text evidence="1">The sequence shown here is derived from an EMBL/GenBank/DDBJ whole genome shotgun (WGS) entry which is preliminary data.</text>
</comment>
<organism evidence="1">
    <name type="scientific">marine sediment metagenome</name>
    <dbReference type="NCBI Taxonomy" id="412755"/>
    <lineage>
        <taxon>unclassified sequences</taxon>
        <taxon>metagenomes</taxon>
        <taxon>ecological metagenomes</taxon>
    </lineage>
</organism>
<sequence length="294" mass="32204">WYYKVFANDSNGNLNNTASWHSFIVSKPDATPDNEIYPTSASPLTLIRITAELDATDLLKSVNATLNMPSGFSFANTDAFPQNQSIGNFSAFETKTAEWHVFTPIVESVYTFNVTWIDTYENTWTGSDKNIEVSYDITNLSNSTFVNVICAVEIEAGNDFTAEIIIRDGLGNYVNADSAPEISLIDPLGDVSVGPTTAGVVNIGTGRYSYTKSTAASWMGGSWQIFADVTRNGYSFTDREFFKITSGPFDVRDISIIDNVVSTLIISVVLENQGGATKDMYVEWGLTRVDTNGL</sequence>
<accession>X1CMU4</accession>
<dbReference type="EMBL" id="BART01019387">
    <property type="protein sequence ID" value="GAG85541.1"/>
    <property type="molecule type" value="Genomic_DNA"/>
</dbReference>
<reference evidence="1" key="1">
    <citation type="journal article" date="2014" name="Front. Microbiol.">
        <title>High frequency of phylogenetically diverse reductive dehalogenase-homologous genes in deep subseafloor sedimentary metagenomes.</title>
        <authorList>
            <person name="Kawai M."/>
            <person name="Futagami T."/>
            <person name="Toyoda A."/>
            <person name="Takaki Y."/>
            <person name="Nishi S."/>
            <person name="Hori S."/>
            <person name="Arai W."/>
            <person name="Tsubouchi T."/>
            <person name="Morono Y."/>
            <person name="Uchiyama I."/>
            <person name="Ito T."/>
            <person name="Fujiyama A."/>
            <person name="Inagaki F."/>
            <person name="Takami H."/>
        </authorList>
    </citation>
    <scope>NUCLEOTIDE SEQUENCE</scope>
    <source>
        <strain evidence="1">Expedition CK06-06</strain>
    </source>
</reference>
<feature type="non-terminal residue" evidence="1">
    <location>
        <position position="294"/>
    </location>
</feature>
<evidence type="ECO:0000313" key="1">
    <source>
        <dbReference type="EMBL" id="GAG85541.1"/>
    </source>
</evidence>
<feature type="non-terminal residue" evidence="1">
    <location>
        <position position="1"/>
    </location>
</feature>